<name>A0A8B5VX06_ENTAV</name>
<sequence>MAKVKTVSLTRYVTRILLLAFSSVIAILILALILFQILISTGKIVPANAGEKAARKDLAHLEESKVSSSKLNSKFYHYIYFTEAGKVQETSLSGTELKRTLQQYKNRNEEYPTGAYVTFSDGSYAFLTWQYKAQFTNKTLRTLFPNFEILFLIGIALILISYFIWFTKKTSNYLQAKLALVEQASLQIAQENLDSKIDDSTDILEFNRVLQSMEGMRVALKESLVQQWETQEQRKQEIAALTHDINTPLTVINGNAELLLEESLDSEQQQLVQHIYESGIKTKQYIDLLQQVSNFDVVHEEKEQISLEDVKEELAQVLSQLAKQKEIALEVQSETMATIFAAPTMLMRALVNLGENAIRHTEVGKVLIRMEKQRQKFFFVFEDNGPGFSSEALMHGKEMFWQQDQSRSGTSNYGIGLSIVERVAQYHKGELRLENTQKGGKVTLILSNE</sequence>
<accession>A0A8B5VX06</accession>
<reference evidence="11 12" key="1">
    <citation type="submission" date="2017-10" db="EMBL/GenBank/DDBJ databases">
        <title>FDA dAtabase for Regulatory Grade micrObial Sequences (FDA-ARGOS): Supporting development and validation of Infectious Disease Dx tests.</title>
        <authorList>
            <person name="Campos J."/>
            <person name="Goldberg B."/>
            <person name="Tallon L.J."/>
            <person name="Sadzewicz L."/>
            <person name="Sengamalay N."/>
            <person name="Ott S."/>
            <person name="Godinez A."/>
            <person name="Nagaraj S."/>
            <person name="Vyas G."/>
            <person name="Aluvathingal J."/>
            <person name="Nadendla S."/>
            <person name="Geyer C."/>
            <person name="Nandy P."/>
            <person name="Hobson J."/>
            <person name="Sichtig H."/>
        </authorList>
    </citation>
    <scope>NUCLEOTIDE SEQUENCE [LARGE SCALE GENOMIC DNA]</scope>
    <source>
        <strain evidence="11 12">FDAARGOS_185</strain>
    </source>
</reference>
<proteinExistence type="predicted"/>
<evidence type="ECO:0000256" key="4">
    <source>
        <dbReference type="ARBA" id="ARBA00022553"/>
    </source>
</evidence>
<keyword evidence="4" id="KW-0597">Phosphoprotein</keyword>
<evidence type="ECO:0000256" key="3">
    <source>
        <dbReference type="ARBA" id="ARBA00012438"/>
    </source>
</evidence>
<dbReference type="Proteomes" id="UP000316316">
    <property type="component" value="Unassembled WGS sequence"/>
</dbReference>
<dbReference type="SUPFAM" id="SSF47384">
    <property type="entry name" value="Homodimeric domain of signal transducing histidine kinase"/>
    <property type="match status" value="1"/>
</dbReference>
<dbReference type="RefSeq" id="WP_144204642.1">
    <property type="nucleotide sequence ID" value="NZ_CABHNH010000034.1"/>
</dbReference>
<dbReference type="Gene3D" id="3.30.565.10">
    <property type="entry name" value="Histidine kinase-like ATPase, C-terminal domain"/>
    <property type="match status" value="1"/>
</dbReference>
<evidence type="ECO:0000256" key="5">
    <source>
        <dbReference type="ARBA" id="ARBA00022679"/>
    </source>
</evidence>
<dbReference type="GO" id="GO:0005886">
    <property type="term" value="C:plasma membrane"/>
    <property type="evidence" value="ECO:0007669"/>
    <property type="project" value="TreeGrafter"/>
</dbReference>
<dbReference type="SUPFAM" id="SSF55874">
    <property type="entry name" value="ATPase domain of HSP90 chaperone/DNA topoisomerase II/histidine kinase"/>
    <property type="match status" value="1"/>
</dbReference>
<gene>
    <name evidence="11" type="ORF">AUF17_16540</name>
</gene>
<dbReference type="PROSITE" id="PS50109">
    <property type="entry name" value="HIS_KIN"/>
    <property type="match status" value="1"/>
</dbReference>
<dbReference type="SMART" id="SM00387">
    <property type="entry name" value="HATPase_c"/>
    <property type="match status" value="1"/>
</dbReference>
<dbReference type="EC" id="2.7.13.3" evidence="3"/>
<evidence type="ECO:0000256" key="8">
    <source>
        <dbReference type="ARBA" id="ARBA00022989"/>
    </source>
</evidence>
<evidence type="ECO:0000256" key="2">
    <source>
        <dbReference type="ARBA" id="ARBA00004141"/>
    </source>
</evidence>
<dbReference type="CDD" id="cd00082">
    <property type="entry name" value="HisKA"/>
    <property type="match status" value="1"/>
</dbReference>
<dbReference type="InterPro" id="IPR008358">
    <property type="entry name" value="Sig_transdc_His_kin/Pase_MprB"/>
</dbReference>
<organism evidence="11 12">
    <name type="scientific">Enterococcus avium</name>
    <name type="common">Streptococcus avium</name>
    <dbReference type="NCBI Taxonomy" id="33945"/>
    <lineage>
        <taxon>Bacteria</taxon>
        <taxon>Bacillati</taxon>
        <taxon>Bacillota</taxon>
        <taxon>Bacilli</taxon>
        <taxon>Lactobacillales</taxon>
        <taxon>Enterococcaceae</taxon>
        <taxon>Enterococcus</taxon>
    </lineage>
</organism>
<dbReference type="PRINTS" id="PR01780">
    <property type="entry name" value="LANTIREGPROT"/>
</dbReference>
<comment type="catalytic activity">
    <reaction evidence="1">
        <text>ATP + protein L-histidine = ADP + protein N-phospho-L-histidine.</text>
        <dbReference type="EC" id="2.7.13.3"/>
    </reaction>
</comment>
<keyword evidence="10" id="KW-0472">Membrane</keyword>
<comment type="subcellular location">
    <subcellularLocation>
        <location evidence="2">Membrane</location>
        <topology evidence="2">Multi-pass membrane protein</topology>
    </subcellularLocation>
</comment>
<dbReference type="EMBL" id="PDXQ01000002">
    <property type="protein sequence ID" value="TRZ28329.1"/>
    <property type="molecule type" value="Genomic_DNA"/>
</dbReference>
<evidence type="ECO:0000313" key="12">
    <source>
        <dbReference type="Proteomes" id="UP000316316"/>
    </source>
</evidence>
<dbReference type="InterPro" id="IPR036097">
    <property type="entry name" value="HisK_dim/P_sf"/>
</dbReference>
<comment type="caution">
    <text evidence="11">The sequence shown here is derived from an EMBL/GenBank/DDBJ whole genome shotgun (WGS) entry which is preliminary data.</text>
</comment>
<protein>
    <recommendedName>
        <fullName evidence="3">histidine kinase</fullName>
        <ecNumber evidence="3">2.7.13.3</ecNumber>
    </recommendedName>
</protein>
<keyword evidence="7 11" id="KW-0418">Kinase</keyword>
<dbReference type="SMART" id="SM00388">
    <property type="entry name" value="HisKA"/>
    <property type="match status" value="1"/>
</dbReference>
<dbReference type="Pfam" id="PF02518">
    <property type="entry name" value="HATPase_c"/>
    <property type="match status" value="1"/>
</dbReference>
<dbReference type="InterPro" id="IPR003661">
    <property type="entry name" value="HisK_dim/P_dom"/>
</dbReference>
<keyword evidence="5" id="KW-0808">Transferase</keyword>
<keyword evidence="8" id="KW-1133">Transmembrane helix</keyword>
<keyword evidence="6" id="KW-0812">Transmembrane</keyword>
<dbReference type="InterPro" id="IPR005467">
    <property type="entry name" value="His_kinase_dom"/>
</dbReference>
<dbReference type="PANTHER" id="PTHR45528">
    <property type="entry name" value="SENSOR HISTIDINE KINASE CPXA"/>
    <property type="match status" value="1"/>
</dbReference>
<evidence type="ECO:0000256" key="1">
    <source>
        <dbReference type="ARBA" id="ARBA00000085"/>
    </source>
</evidence>
<dbReference type="Gene3D" id="1.10.287.130">
    <property type="match status" value="1"/>
</dbReference>
<evidence type="ECO:0000313" key="11">
    <source>
        <dbReference type="EMBL" id="TRZ28329.1"/>
    </source>
</evidence>
<keyword evidence="9" id="KW-0902">Two-component regulatory system</keyword>
<dbReference type="PANTHER" id="PTHR45528:SF8">
    <property type="entry name" value="HISTIDINE KINASE"/>
    <property type="match status" value="1"/>
</dbReference>
<evidence type="ECO:0000256" key="6">
    <source>
        <dbReference type="ARBA" id="ARBA00022692"/>
    </source>
</evidence>
<evidence type="ECO:0000256" key="10">
    <source>
        <dbReference type="ARBA" id="ARBA00023136"/>
    </source>
</evidence>
<dbReference type="AlphaFoldDB" id="A0A8B5VX06"/>
<evidence type="ECO:0000256" key="9">
    <source>
        <dbReference type="ARBA" id="ARBA00023012"/>
    </source>
</evidence>
<dbReference type="InterPro" id="IPR036890">
    <property type="entry name" value="HATPase_C_sf"/>
</dbReference>
<dbReference type="Pfam" id="PF00512">
    <property type="entry name" value="HisKA"/>
    <property type="match status" value="1"/>
</dbReference>
<dbReference type="GO" id="GO:0000155">
    <property type="term" value="F:phosphorelay sensor kinase activity"/>
    <property type="evidence" value="ECO:0007669"/>
    <property type="project" value="InterPro"/>
</dbReference>
<evidence type="ECO:0000256" key="7">
    <source>
        <dbReference type="ARBA" id="ARBA00022777"/>
    </source>
</evidence>
<dbReference type="InterPro" id="IPR003594">
    <property type="entry name" value="HATPase_dom"/>
</dbReference>
<dbReference type="InterPro" id="IPR050398">
    <property type="entry name" value="HssS/ArlS-like"/>
</dbReference>